<dbReference type="PANTHER" id="PTHR38108">
    <property type="entry name" value="UPF0319 PROTEIN YCCT"/>
    <property type="match status" value="1"/>
</dbReference>
<feature type="chain" id="PRO_5044929848" description="UPF0319 protein ACFFJ3_15750" evidence="3">
    <location>
        <begin position="22"/>
        <end position="223"/>
    </location>
</feature>
<evidence type="ECO:0000313" key="5">
    <source>
        <dbReference type="Proteomes" id="UP001589792"/>
    </source>
</evidence>
<evidence type="ECO:0000256" key="3">
    <source>
        <dbReference type="HAMAP-Rule" id="MF_00789"/>
    </source>
</evidence>
<dbReference type="InterPro" id="IPR018635">
    <property type="entry name" value="UPF0319"/>
</dbReference>
<comment type="similarity">
    <text evidence="1 3">Belongs to the UPF0319 family.</text>
</comment>
<organism evidence="4 5">
    <name type="scientific">Serratia aquatilis</name>
    <dbReference type="NCBI Taxonomy" id="1737515"/>
    <lineage>
        <taxon>Bacteria</taxon>
        <taxon>Pseudomonadati</taxon>
        <taxon>Pseudomonadota</taxon>
        <taxon>Gammaproteobacteria</taxon>
        <taxon>Enterobacterales</taxon>
        <taxon>Yersiniaceae</taxon>
        <taxon>Serratia</taxon>
    </lineage>
</organism>
<dbReference type="PANTHER" id="PTHR38108:SF1">
    <property type="entry name" value="UPF0319 PROTEIN YCCT"/>
    <property type="match status" value="1"/>
</dbReference>
<comment type="caution">
    <text evidence="4">The sequence shown here is derived from an EMBL/GenBank/DDBJ whole genome shotgun (WGS) entry which is preliminary data.</text>
</comment>
<dbReference type="RefSeq" id="WP_380677021.1">
    <property type="nucleotide sequence ID" value="NZ_CP173186.1"/>
</dbReference>
<name>A0ABV6EFZ9_9GAMM</name>
<keyword evidence="2 3" id="KW-0732">Signal</keyword>
<dbReference type="Pfam" id="PF09829">
    <property type="entry name" value="DUF2057"/>
    <property type="match status" value="1"/>
</dbReference>
<dbReference type="HAMAP" id="MF_00789">
    <property type="entry name" value="UPF0319"/>
    <property type="match status" value="1"/>
</dbReference>
<evidence type="ECO:0000256" key="1">
    <source>
        <dbReference type="ARBA" id="ARBA00008490"/>
    </source>
</evidence>
<accession>A0ABV6EFZ9</accession>
<evidence type="ECO:0000256" key="2">
    <source>
        <dbReference type="ARBA" id="ARBA00022729"/>
    </source>
</evidence>
<feature type="signal peptide" evidence="3">
    <location>
        <begin position="1"/>
        <end position="21"/>
    </location>
</feature>
<reference evidence="4 5" key="1">
    <citation type="submission" date="2024-09" db="EMBL/GenBank/DDBJ databases">
        <authorList>
            <person name="Sun Q."/>
            <person name="Mori K."/>
        </authorList>
    </citation>
    <scope>NUCLEOTIDE SEQUENCE [LARGE SCALE GENOMIC DNA]</scope>
    <source>
        <strain evidence="4 5">CCM 8626</strain>
    </source>
</reference>
<dbReference type="EMBL" id="JBHLXG010000017">
    <property type="protein sequence ID" value="MFC0227934.1"/>
    <property type="molecule type" value="Genomic_DNA"/>
</dbReference>
<gene>
    <name evidence="4" type="ORF">ACFFJ3_15750</name>
</gene>
<evidence type="ECO:0000313" key="4">
    <source>
        <dbReference type="EMBL" id="MFC0227934.1"/>
    </source>
</evidence>
<dbReference type="NCBIfam" id="NF002967">
    <property type="entry name" value="PRK03641.1"/>
    <property type="match status" value="1"/>
</dbReference>
<sequence precursor="true">MKFNLVVAGLLCLSLSLSATATTLKLSPDIDLMMVDGKRMTGSLLKGADSLELDAGQHQLMFKVTKSVRKDPQTQVPYVSSPLIVVFDSQNVSSVTIELPRLESVRDGKHFDEEPNYRVLDANSKALAIKSDVLPVKSLPDDSKLERFIADYNGLNRKASVPALAHLSISALAAQPENKTTSQKVITLKGENVSEQMLQYWFLRADRETQKRFINWANKRQTR</sequence>
<dbReference type="Proteomes" id="UP001589792">
    <property type="component" value="Unassembled WGS sequence"/>
</dbReference>
<proteinExistence type="inferred from homology"/>
<protein>
    <recommendedName>
        <fullName evidence="3">UPF0319 protein ACFFJ3_15750</fullName>
    </recommendedName>
</protein>
<keyword evidence="5" id="KW-1185">Reference proteome</keyword>